<dbReference type="OrthoDB" id="4327235at2"/>
<feature type="compositionally biased region" description="Low complexity" evidence="1">
    <location>
        <begin position="81"/>
        <end position="90"/>
    </location>
</feature>
<dbReference type="RefSeq" id="WP_138054186.1">
    <property type="nucleotide sequence ID" value="NZ_VAWE01000001.1"/>
</dbReference>
<dbReference type="InterPro" id="IPR045925">
    <property type="entry name" value="DUF6344"/>
</dbReference>
<gene>
    <name evidence="3" type="ORF">FEF34_18675</name>
</gene>
<keyword evidence="2" id="KW-0732">Signal</keyword>
<name>A0A5R9E4F6_9ACTN</name>
<sequence length="169" mass="17786">MAAVKVTSLWTAFVSLIVSLLTSLGFAPSAKAAEQSAGPRQPEGPGEQKPTVPGARSAGNRARAHEHPVGARRVGRRAGAHGHLAGPHPVPAVAAGTHGTMAVHGFWYQVVRQRTPRDRALPPTIEQRIRAEAHGASPAVRKVPTLDDAAEARRESSYIEDEARVPAAA</sequence>
<protein>
    <submittedName>
        <fullName evidence="3">Uncharacterized protein</fullName>
    </submittedName>
</protein>
<evidence type="ECO:0000313" key="4">
    <source>
        <dbReference type="Proteomes" id="UP000305921"/>
    </source>
</evidence>
<evidence type="ECO:0000256" key="1">
    <source>
        <dbReference type="SAM" id="MobiDB-lite"/>
    </source>
</evidence>
<feature type="region of interest" description="Disordered" evidence="1">
    <location>
        <begin position="132"/>
        <end position="169"/>
    </location>
</feature>
<organism evidence="3 4">
    <name type="scientific">Streptomyces marianii</name>
    <dbReference type="NCBI Taxonomy" id="1817406"/>
    <lineage>
        <taxon>Bacteria</taxon>
        <taxon>Bacillati</taxon>
        <taxon>Actinomycetota</taxon>
        <taxon>Actinomycetes</taxon>
        <taxon>Kitasatosporales</taxon>
        <taxon>Streptomycetaceae</taxon>
        <taxon>Streptomyces</taxon>
    </lineage>
</organism>
<comment type="caution">
    <text evidence="3">The sequence shown here is derived from an EMBL/GenBank/DDBJ whole genome shotgun (WGS) entry which is preliminary data.</text>
</comment>
<dbReference type="Proteomes" id="UP000305921">
    <property type="component" value="Unassembled WGS sequence"/>
</dbReference>
<dbReference type="EMBL" id="VAWE01000001">
    <property type="protein sequence ID" value="TLQ44838.1"/>
    <property type="molecule type" value="Genomic_DNA"/>
</dbReference>
<feature type="compositionally biased region" description="Basic and acidic residues" evidence="1">
    <location>
        <begin position="150"/>
        <end position="169"/>
    </location>
</feature>
<dbReference type="Pfam" id="PF19871">
    <property type="entry name" value="DUF6344"/>
    <property type="match status" value="1"/>
</dbReference>
<evidence type="ECO:0000256" key="2">
    <source>
        <dbReference type="SAM" id="SignalP"/>
    </source>
</evidence>
<dbReference type="AlphaFoldDB" id="A0A5R9E4F6"/>
<feature type="region of interest" description="Disordered" evidence="1">
    <location>
        <begin position="32"/>
        <end position="90"/>
    </location>
</feature>
<accession>A0A5R9E4F6</accession>
<feature type="signal peptide" evidence="2">
    <location>
        <begin position="1"/>
        <end position="32"/>
    </location>
</feature>
<proteinExistence type="predicted"/>
<keyword evidence="4" id="KW-1185">Reference proteome</keyword>
<feature type="chain" id="PRO_5024370454" evidence="2">
    <location>
        <begin position="33"/>
        <end position="169"/>
    </location>
</feature>
<reference evidence="3 4" key="1">
    <citation type="submission" date="2019-05" db="EMBL/GenBank/DDBJ databases">
        <title>Streptomyces marianii sp. nov., a novel marine actinomycete from southern coast of India.</title>
        <authorList>
            <person name="Iniyan A.M."/>
            <person name="Wink J."/>
            <person name="Ramprasad E."/>
            <person name="Ramana C.V."/>
            <person name="Bunk B."/>
            <person name="Sproer C."/>
            <person name="Joseph F.-J.R.S."/>
            <person name="Vincent S.G.P."/>
        </authorList>
    </citation>
    <scope>NUCLEOTIDE SEQUENCE [LARGE SCALE GENOMIC DNA]</scope>
    <source>
        <strain evidence="3 4">ICN19</strain>
    </source>
</reference>
<evidence type="ECO:0000313" key="3">
    <source>
        <dbReference type="EMBL" id="TLQ44838.1"/>
    </source>
</evidence>